<reference evidence="12 13" key="1">
    <citation type="submission" date="2020-11" db="EMBL/GenBank/DDBJ databases">
        <title>Enhanced detection system for hospital associated transmission using whole genome sequencing surveillance.</title>
        <authorList>
            <person name="Harrison L.H."/>
            <person name="Van Tyne D."/>
            <person name="Marsh J.W."/>
            <person name="Griffith M.P."/>
            <person name="Snyder D.J."/>
            <person name="Cooper V.S."/>
            <person name="Mustapha M."/>
        </authorList>
    </citation>
    <scope>NUCLEOTIDE SEQUENCE [LARGE SCALE GENOMIC DNA]</scope>
    <source>
        <strain evidence="12 13">PSA00705</strain>
    </source>
</reference>
<dbReference type="InterPro" id="IPR027417">
    <property type="entry name" value="P-loop_NTPase"/>
</dbReference>
<evidence type="ECO:0000256" key="1">
    <source>
        <dbReference type="ARBA" id="ARBA00022741"/>
    </source>
</evidence>
<evidence type="ECO:0000259" key="11">
    <source>
        <dbReference type="PROSITE" id="PS51198"/>
    </source>
</evidence>
<dbReference type="Pfam" id="PF13361">
    <property type="entry name" value="UvrD_C"/>
    <property type="match status" value="1"/>
</dbReference>
<evidence type="ECO:0000256" key="8">
    <source>
        <dbReference type="ARBA" id="ARBA00034923"/>
    </source>
</evidence>
<dbReference type="Pfam" id="PF00580">
    <property type="entry name" value="UvrD-helicase"/>
    <property type="match status" value="2"/>
</dbReference>
<dbReference type="PANTHER" id="PTHR11070:SF2">
    <property type="entry name" value="ATP-DEPENDENT DNA HELICASE SRS2"/>
    <property type="match status" value="1"/>
</dbReference>
<evidence type="ECO:0000256" key="7">
    <source>
        <dbReference type="ARBA" id="ARBA00034808"/>
    </source>
</evidence>
<evidence type="ECO:0000256" key="10">
    <source>
        <dbReference type="PROSITE-ProRule" id="PRU00560"/>
    </source>
</evidence>
<feature type="domain" description="UvrD-like helicase ATP-binding" evidence="11">
    <location>
        <begin position="1"/>
        <end position="235"/>
    </location>
</feature>
<dbReference type="Gene3D" id="3.40.50.300">
    <property type="entry name" value="P-loop containing nucleotide triphosphate hydrolases"/>
    <property type="match status" value="2"/>
</dbReference>
<evidence type="ECO:0000313" key="12">
    <source>
        <dbReference type="EMBL" id="MBG6290284.1"/>
    </source>
</evidence>
<keyword evidence="1 10" id="KW-0547">Nucleotide-binding</keyword>
<evidence type="ECO:0000256" key="2">
    <source>
        <dbReference type="ARBA" id="ARBA00022801"/>
    </source>
</evidence>
<dbReference type="RefSeq" id="WP_196913329.1">
    <property type="nucleotide sequence ID" value="NZ_JADTFC010000069.1"/>
</dbReference>
<dbReference type="Proteomes" id="UP000608450">
    <property type="component" value="Unassembled WGS sequence"/>
</dbReference>
<dbReference type="InterPro" id="IPR000212">
    <property type="entry name" value="DNA_helicase_UvrD/REP"/>
</dbReference>
<accession>A0ABS0KQE9</accession>
<comment type="caution">
    <text evidence="12">The sequence shown here is derived from an EMBL/GenBank/DDBJ whole genome shotgun (WGS) entry which is preliminary data.</text>
</comment>
<protein>
    <recommendedName>
        <fullName evidence="7">DNA 3'-5' helicase</fullName>
        <ecNumber evidence="7">5.6.2.4</ecNumber>
    </recommendedName>
    <alternativeName>
        <fullName evidence="8">DNA 3'-5' helicase II</fullName>
    </alternativeName>
</protein>
<evidence type="ECO:0000313" key="13">
    <source>
        <dbReference type="Proteomes" id="UP000608450"/>
    </source>
</evidence>
<keyword evidence="2 10" id="KW-0378">Hydrolase</keyword>
<dbReference type="InterPro" id="IPR014017">
    <property type="entry name" value="DNA_helicase_UvrD-like_C"/>
</dbReference>
<comment type="catalytic activity">
    <reaction evidence="9">
        <text>ATP + H2O = ADP + phosphate + H(+)</text>
        <dbReference type="Rhea" id="RHEA:13065"/>
        <dbReference type="ChEBI" id="CHEBI:15377"/>
        <dbReference type="ChEBI" id="CHEBI:15378"/>
        <dbReference type="ChEBI" id="CHEBI:30616"/>
        <dbReference type="ChEBI" id="CHEBI:43474"/>
        <dbReference type="ChEBI" id="CHEBI:456216"/>
        <dbReference type="EC" id="5.6.2.4"/>
    </reaction>
</comment>
<name>A0ABS0KQE9_PSENT</name>
<dbReference type="SUPFAM" id="SSF52540">
    <property type="entry name" value="P-loop containing nucleoside triphosphate hydrolases"/>
    <property type="match status" value="1"/>
</dbReference>
<dbReference type="EC" id="5.6.2.4" evidence="7"/>
<evidence type="ECO:0000256" key="9">
    <source>
        <dbReference type="ARBA" id="ARBA00048988"/>
    </source>
</evidence>
<dbReference type="InterPro" id="IPR014016">
    <property type="entry name" value="UvrD-like_ATP-bd"/>
</dbReference>
<dbReference type="EMBL" id="JADTFC010000069">
    <property type="protein sequence ID" value="MBG6290284.1"/>
    <property type="molecule type" value="Genomic_DNA"/>
</dbReference>
<proteinExistence type="predicted"/>
<evidence type="ECO:0000256" key="3">
    <source>
        <dbReference type="ARBA" id="ARBA00022806"/>
    </source>
</evidence>
<keyword evidence="13" id="KW-1185">Reference proteome</keyword>
<dbReference type="PROSITE" id="PS51198">
    <property type="entry name" value="UVRD_HELICASE_ATP_BIND"/>
    <property type="match status" value="1"/>
</dbReference>
<keyword evidence="3 10" id="KW-0347">Helicase</keyword>
<dbReference type="PANTHER" id="PTHR11070">
    <property type="entry name" value="UVRD / RECB / PCRA DNA HELICASE FAMILY MEMBER"/>
    <property type="match status" value="1"/>
</dbReference>
<gene>
    <name evidence="12" type="ORF">I5I61_22755</name>
</gene>
<evidence type="ECO:0000256" key="5">
    <source>
        <dbReference type="ARBA" id="ARBA00023235"/>
    </source>
</evidence>
<keyword evidence="5" id="KW-0413">Isomerase</keyword>
<evidence type="ECO:0000256" key="4">
    <source>
        <dbReference type="ARBA" id="ARBA00022840"/>
    </source>
</evidence>
<sequence>MGNELWIAGAGSGKTHKIIQDAIEVIEAGGRVLVVTYTTSNQAELRSRFVEVYGRSSDDFVVKGLFSFYLEDLVRPYQNVVFPERIAATAFTEHNPHLRPGTQTWYPNRGEKIGDALNPLHFLTACKTKAYTGLLAKLATRIATKSKNAAAKRLKDIYQRVFFDEVQDLVGWDYDVLKALSKVMPDSICCVGDFRQTIYTTTFGHKAPQTPLEKIEYFQSLKFESRSLPKNRRCIQEICDLSDTIHPGLYEKTRSEVERVPDELSHHYGAFVIKPSQVSDYLAMFKPQVLRWSSSMGRGYLPPSLSHHTFGSSKGLGFDRVLIVSPEKHLKYLGGDDKVFDNDKTEESRNKLYVAITRARYSLAFVVEDALIDKMRLPLWDEVPPAVLATAKGTY</sequence>
<feature type="binding site" evidence="10">
    <location>
        <begin position="8"/>
        <end position="15"/>
    </location>
    <ligand>
        <name>ATP</name>
        <dbReference type="ChEBI" id="CHEBI:30616"/>
    </ligand>
</feature>
<keyword evidence="4 10" id="KW-0067">ATP-binding</keyword>
<organism evidence="12 13">
    <name type="scientific">Pseudomonas nitroreducens</name>
    <dbReference type="NCBI Taxonomy" id="46680"/>
    <lineage>
        <taxon>Bacteria</taxon>
        <taxon>Pseudomonadati</taxon>
        <taxon>Pseudomonadota</taxon>
        <taxon>Gammaproteobacteria</taxon>
        <taxon>Pseudomonadales</taxon>
        <taxon>Pseudomonadaceae</taxon>
        <taxon>Pseudomonas</taxon>
    </lineage>
</organism>
<evidence type="ECO:0000256" key="6">
    <source>
        <dbReference type="ARBA" id="ARBA00034617"/>
    </source>
</evidence>
<comment type="catalytic activity">
    <reaction evidence="6">
        <text>Couples ATP hydrolysis with the unwinding of duplex DNA by translocating in the 3'-5' direction.</text>
        <dbReference type="EC" id="5.6.2.4"/>
    </reaction>
</comment>